<reference evidence="4" key="1">
    <citation type="submission" date="2020-11" db="EMBL/GenBank/DDBJ databases">
        <authorList>
            <person name="Whiteford S."/>
        </authorList>
    </citation>
    <scope>NUCLEOTIDE SEQUENCE</scope>
</reference>
<proteinExistence type="predicted"/>
<keyword evidence="5" id="KW-1185">Reference proteome</keyword>
<evidence type="ECO:0000313" key="4">
    <source>
        <dbReference type="EMBL" id="CAG9109860.1"/>
    </source>
</evidence>
<dbReference type="InterPro" id="IPR012934">
    <property type="entry name" value="Znf_AD"/>
</dbReference>
<dbReference type="Gene3D" id="3.40.1800.20">
    <property type="match status" value="1"/>
</dbReference>
<keyword evidence="1" id="KW-0862">Zinc</keyword>
<name>A0A8S4E1P1_PLUXY</name>
<keyword evidence="1" id="KW-0479">Metal-binding</keyword>
<sequence length="195" mass="21863">MSRQINPQLSDITPAGQLCRVCLRCSKLYLSLFSPLRELQIYEHINNIVDVKIRDSDGYPDVICQACLDDLQVTIDFKERCLKSNLALINVVTPVIEDICKQEGETHEVKLENSPIKEEALYQDFNTEVYDNDVFFSHLSIRVMIFDRAAQVKASGAAPFSFCAKPPTNQQQAESRKPVSLASAAESDARIEHGG</sequence>
<dbReference type="SMART" id="SM00868">
    <property type="entry name" value="zf-AD"/>
    <property type="match status" value="1"/>
</dbReference>
<dbReference type="EMBL" id="CAJHNJ030000012">
    <property type="protein sequence ID" value="CAG9109860.1"/>
    <property type="molecule type" value="Genomic_DNA"/>
</dbReference>
<dbReference type="Pfam" id="PF07776">
    <property type="entry name" value="zf-AD"/>
    <property type="match status" value="1"/>
</dbReference>
<dbReference type="PROSITE" id="PS51915">
    <property type="entry name" value="ZAD"/>
    <property type="match status" value="1"/>
</dbReference>
<dbReference type="Proteomes" id="UP000653454">
    <property type="component" value="Unassembled WGS sequence"/>
</dbReference>
<organism evidence="4 5">
    <name type="scientific">Plutella xylostella</name>
    <name type="common">Diamondback moth</name>
    <name type="synonym">Plutella maculipennis</name>
    <dbReference type="NCBI Taxonomy" id="51655"/>
    <lineage>
        <taxon>Eukaryota</taxon>
        <taxon>Metazoa</taxon>
        <taxon>Ecdysozoa</taxon>
        <taxon>Arthropoda</taxon>
        <taxon>Hexapoda</taxon>
        <taxon>Insecta</taxon>
        <taxon>Pterygota</taxon>
        <taxon>Neoptera</taxon>
        <taxon>Endopterygota</taxon>
        <taxon>Lepidoptera</taxon>
        <taxon>Glossata</taxon>
        <taxon>Ditrysia</taxon>
        <taxon>Yponomeutoidea</taxon>
        <taxon>Plutellidae</taxon>
        <taxon>Plutella</taxon>
    </lineage>
</organism>
<feature type="domain" description="ZAD" evidence="3">
    <location>
        <begin position="17"/>
        <end position="91"/>
    </location>
</feature>
<accession>A0A8S4E1P1</accession>
<feature type="binding site" evidence="1">
    <location>
        <position position="19"/>
    </location>
    <ligand>
        <name>Zn(2+)</name>
        <dbReference type="ChEBI" id="CHEBI:29105"/>
    </ligand>
</feature>
<feature type="binding site" evidence="1">
    <location>
        <position position="22"/>
    </location>
    <ligand>
        <name>Zn(2+)</name>
        <dbReference type="ChEBI" id="CHEBI:29105"/>
    </ligand>
</feature>
<feature type="region of interest" description="Disordered" evidence="2">
    <location>
        <begin position="165"/>
        <end position="195"/>
    </location>
</feature>
<protein>
    <submittedName>
        <fullName evidence="4">(diamondback moth) hypothetical protein</fullName>
    </submittedName>
</protein>
<dbReference type="GO" id="GO:0008270">
    <property type="term" value="F:zinc ion binding"/>
    <property type="evidence" value="ECO:0007669"/>
    <property type="project" value="UniProtKB-UniRule"/>
</dbReference>
<evidence type="ECO:0000256" key="1">
    <source>
        <dbReference type="PROSITE-ProRule" id="PRU01263"/>
    </source>
</evidence>
<gene>
    <name evidence="4" type="ORF">PLXY2_LOCUS4339</name>
</gene>
<comment type="caution">
    <text evidence="4">The sequence shown here is derived from an EMBL/GenBank/DDBJ whole genome shotgun (WGS) entry which is preliminary data.</text>
</comment>
<evidence type="ECO:0000259" key="3">
    <source>
        <dbReference type="PROSITE" id="PS51915"/>
    </source>
</evidence>
<dbReference type="GO" id="GO:0005634">
    <property type="term" value="C:nucleus"/>
    <property type="evidence" value="ECO:0007669"/>
    <property type="project" value="InterPro"/>
</dbReference>
<feature type="binding site" evidence="1">
    <location>
        <position position="67"/>
    </location>
    <ligand>
        <name>Zn(2+)</name>
        <dbReference type="ChEBI" id="CHEBI:29105"/>
    </ligand>
</feature>
<keyword evidence="1" id="KW-0863">Zinc-finger</keyword>
<dbReference type="SUPFAM" id="SSF57716">
    <property type="entry name" value="Glucocorticoid receptor-like (DNA-binding domain)"/>
    <property type="match status" value="1"/>
</dbReference>
<dbReference type="AlphaFoldDB" id="A0A8S4E1P1"/>
<evidence type="ECO:0000256" key="2">
    <source>
        <dbReference type="SAM" id="MobiDB-lite"/>
    </source>
</evidence>
<evidence type="ECO:0000313" key="5">
    <source>
        <dbReference type="Proteomes" id="UP000653454"/>
    </source>
</evidence>
<feature type="binding site" evidence="1">
    <location>
        <position position="64"/>
    </location>
    <ligand>
        <name>Zn(2+)</name>
        <dbReference type="ChEBI" id="CHEBI:29105"/>
    </ligand>
</feature>